<gene>
    <name evidence="1" type="ORF">Fuma_01612</name>
</gene>
<evidence type="ECO:0000313" key="2">
    <source>
        <dbReference type="Proteomes" id="UP000187735"/>
    </source>
</evidence>
<keyword evidence="2" id="KW-1185">Reference proteome</keyword>
<dbReference type="KEGG" id="fmr:Fuma_01612"/>
<protein>
    <submittedName>
        <fullName evidence="1">Uncharacterized protein</fullName>
    </submittedName>
</protein>
<sequence>MNAIHELMEQHDWHVTIEVDPNTGGDGPRVRFDADAKSFRRVAALLTAMADTVDNPEHPASDVGWQLGFNPDDHPQLTLKNAAFLYLNCLPNDANLA</sequence>
<name>A0A1P8WD99_9PLAN</name>
<evidence type="ECO:0000313" key="1">
    <source>
        <dbReference type="EMBL" id="APZ92011.1"/>
    </source>
</evidence>
<reference evidence="1 2" key="1">
    <citation type="journal article" date="2016" name="Front. Microbiol.">
        <title>Fuerstia marisgermanicae gen. nov., sp. nov., an Unusual Member of the Phylum Planctomycetes from the German Wadden Sea.</title>
        <authorList>
            <person name="Kohn T."/>
            <person name="Heuer A."/>
            <person name="Jogler M."/>
            <person name="Vollmers J."/>
            <person name="Boedeker C."/>
            <person name="Bunk B."/>
            <person name="Rast P."/>
            <person name="Borchert D."/>
            <person name="Glockner I."/>
            <person name="Freese H.M."/>
            <person name="Klenk H.P."/>
            <person name="Overmann J."/>
            <person name="Kaster A.K."/>
            <person name="Rohde M."/>
            <person name="Wiegand S."/>
            <person name="Jogler C."/>
        </authorList>
    </citation>
    <scope>NUCLEOTIDE SEQUENCE [LARGE SCALE GENOMIC DNA]</scope>
    <source>
        <strain evidence="1 2">NH11</strain>
    </source>
</reference>
<dbReference type="EMBL" id="CP017641">
    <property type="protein sequence ID" value="APZ92011.1"/>
    <property type="molecule type" value="Genomic_DNA"/>
</dbReference>
<accession>A0A1P8WD99</accession>
<dbReference type="Proteomes" id="UP000187735">
    <property type="component" value="Chromosome"/>
</dbReference>
<dbReference type="RefSeq" id="WP_077023678.1">
    <property type="nucleotide sequence ID" value="NZ_CP017641.1"/>
</dbReference>
<organism evidence="1 2">
    <name type="scientific">Fuerstiella marisgermanici</name>
    <dbReference type="NCBI Taxonomy" id="1891926"/>
    <lineage>
        <taxon>Bacteria</taxon>
        <taxon>Pseudomonadati</taxon>
        <taxon>Planctomycetota</taxon>
        <taxon>Planctomycetia</taxon>
        <taxon>Planctomycetales</taxon>
        <taxon>Planctomycetaceae</taxon>
        <taxon>Fuerstiella</taxon>
    </lineage>
</organism>
<dbReference type="AlphaFoldDB" id="A0A1P8WD99"/>
<proteinExistence type="predicted"/>